<dbReference type="EMBL" id="BAAABV010000023">
    <property type="protein sequence ID" value="GAA0306536.1"/>
    <property type="molecule type" value="Genomic_DNA"/>
</dbReference>
<accession>A0ABP3F5Z9</accession>
<protein>
    <recommendedName>
        <fullName evidence="3">Putative Flp pilus-assembly TadG-like N-terminal domain-containing protein</fullName>
    </recommendedName>
</protein>
<dbReference type="Proteomes" id="UP001501867">
    <property type="component" value="Unassembled WGS sequence"/>
</dbReference>
<evidence type="ECO:0000256" key="2">
    <source>
        <dbReference type="SAM" id="Phobius"/>
    </source>
</evidence>
<feature type="domain" description="Putative Flp pilus-assembly TadG-like N-terminal" evidence="3">
    <location>
        <begin position="12"/>
        <end position="59"/>
    </location>
</feature>
<feature type="transmembrane region" description="Helical" evidence="2">
    <location>
        <begin position="15"/>
        <end position="35"/>
    </location>
</feature>
<evidence type="ECO:0000256" key="1">
    <source>
        <dbReference type="SAM" id="MobiDB-lite"/>
    </source>
</evidence>
<keyword evidence="5" id="KW-1185">Reference proteome</keyword>
<dbReference type="InterPro" id="IPR028087">
    <property type="entry name" value="Tad_N"/>
</dbReference>
<organism evidence="4 5">
    <name type="scientific">Streptomyces polychromogenes</name>
    <dbReference type="NCBI Taxonomy" id="67342"/>
    <lineage>
        <taxon>Bacteria</taxon>
        <taxon>Bacillati</taxon>
        <taxon>Actinomycetota</taxon>
        <taxon>Actinomycetes</taxon>
        <taxon>Kitasatosporales</taxon>
        <taxon>Streptomycetaceae</taxon>
        <taxon>Streptomyces</taxon>
    </lineage>
</organism>
<keyword evidence="2" id="KW-0472">Membrane</keyword>
<comment type="caution">
    <text evidence="4">The sequence shown here is derived from an EMBL/GenBank/DDBJ whole genome shotgun (WGS) entry which is preliminary data.</text>
</comment>
<name>A0ABP3F5Z9_9ACTN</name>
<evidence type="ECO:0000259" key="3">
    <source>
        <dbReference type="Pfam" id="PF13400"/>
    </source>
</evidence>
<proteinExistence type="predicted"/>
<evidence type="ECO:0000313" key="5">
    <source>
        <dbReference type="Proteomes" id="UP001501867"/>
    </source>
</evidence>
<gene>
    <name evidence="4" type="ORF">GCM10010302_51510</name>
</gene>
<keyword evidence="2" id="KW-0812">Transmembrane</keyword>
<sequence length="217" mass="22098">MAVSAKHGADGGQAFPAYVVVVAGLLLAALAFFVIGQASVTRSDAQGAADAAALAAAQDARDHLVPGLVLSELQPKDWAEVLKGNRFGTGGCGKADDFAERNGAKASCRASGLSFTVAVETTRTVGDSVIPGTEGMHGTADATAVIEPRCHLGELPVPVPTSSAPAGETPPPADGGSPKVPTVKIQCKGGKEITFDPAKPDPWRTLGRSLFDVRLTD</sequence>
<evidence type="ECO:0000313" key="4">
    <source>
        <dbReference type="EMBL" id="GAA0306536.1"/>
    </source>
</evidence>
<keyword evidence="2" id="KW-1133">Transmembrane helix</keyword>
<feature type="region of interest" description="Disordered" evidence="1">
    <location>
        <begin position="157"/>
        <end position="182"/>
    </location>
</feature>
<dbReference type="Pfam" id="PF13400">
    <property type="entry name" value="Tad"/>
    <property type="match status" value="1"/>
</dbReference>
<reference evidence="5" key="1">
    <citation type="journal article" date="2019" name="Int. J. Syst. Evol. Microbiol.">
        <title>The Global Catalogue of Microorganisms (GCM) 10K type strain sequencing project: providing services to taxonomists for standard genome sequencing and annotation.</title>
        <authorList>
            <consortium name="The Broad Institute Genomics Platform"/>
            <consortium name="The Broad Institute Genome Sequencing Center for Infectious Disease"/>
            <person name="Wu L."/>
            <person name="Ma J."/>
        </authorList>
    </citation>
    <scope>NUCLEOTIDE SEQUENCE [LARGE SCALE GENOMIC DNA]</scope>
    <source>
        <strain evidence="5">JCM 4505</strain>
    </source>
</reference>